<evidence type="ECO:0000313" key="3">
    <source>
        <dbReference type="Proteomes" id="UP001056384"/>
    </source>
</evidence>
<feature type="compositionally biased region" description="Basic and acidic residues" evidence="1">
    <location>
        <begin position="709"/>
        <end position="725"/>
    </location>
</feature>
<feature type="compositionally biased region" description="Basic residues" evidence="1">
    <location>
        <begin position="75"/>
        <end position="87"/>
    </location>
</feature>
<sequence length="1662" mass="181218">MPFTDTVSSLSGRNSRASNVSGQSRSQHSSAPTSTNDTWSNAGVLSMLKTSTDTGDIGALSFNNSRLPGMPTARNRGRHAHRSKHSASGHPHITSLSSNHSYAPSQTSRISSQWDNGSTTQRRGSFTSLQSMPPSIPPMQTNRPPMPLQQVPQDMDPRSSRSYSMGSSPSGSHLPRHQSAASLKSQGHEPRHANMPPGPVPPMPENRPPFVYPTRLKRPGFRSPSPALSDSYAGPPMGQMPRRAPGPHPPPMTAYNGYNVAYMGEYAMQQPNMRPPPPARADTSPGLGYGHSQYAYQQGPMRQPPLPGMPHQMQQPYPPQYPDQPMGTHMPGRAHPGPQCPPGYTYPPYGPAQAHGRSRGPPPPSNVGPMAHHMFHNAARMARNLPHRTDTPMTDGGVPSSDPASSSSAPDSSSPPTPRDGTSVRVVVDPAFIEPDLVDLTDSSEPMLPGHKYFEYAEGRDEQQMEVQHASIPPPGFVQRVKAMLESKAALEAAQQHEHEKAMQLSHPQHLYLREVDADAERDGDVSELMDVHEMAANETPRFTVIEEFEAPVELPASPVKIAELDAIEANRITRDMIRAELSCISSVDNTLEQVQPDESTANVIKQLVERGDDPEPPVQSAAKHELARHSRRSSRQSVNSMKRRQDSVPEAIAEATVEISLPTGADYAMRFQVPVDTTDSYDETQSRDPFALDADTVTLQHQAAAAKEASRVEHSESGKQTPRMDPKRQTILLDLTPVSPLRPGEEVKRSSAVSPVQDDARGIEQTLQVAGGVVQPDESTAQESTTSDCLSVEIDSVSPSSPRTPKTYSKSVQLHRPSVAATDVSNTNSNRFSLPGDLSSVGDTTINSGTDMITDVAICFNLPGTTITVGKPQIIDVSHNSTPDKPKDESPNYQPHFTKQAGLRSSRRNSVTFADEIAPLNIKKAEPTRSDTASSQHKSIIRKPTPRNDSAPPSRPSQDGTTDLRPIVNSTTYGTHTRLGSGQLYQLPGLKEESVEDMSSPEKRRSTNHSDFPLPARIAAVKAMQERRLRESADNAKARRAVQKHNRPLGDSRDLPSLNFSRTNLFEKLNDALEVRPTKSMDVIRRRDFTGIHCPSPQRPLSTEPLRDRYASFFNKPEDFSFCDGVVTSDEDDEGLDSEPEEEFDNSKALVPIVQVQEHTQTEAGDGAKGNRPLSPEDFLHVAQQASRLSIPSVAGLSERISELIPGLRNLSNLRLDYLLPSDGEMHPGFPASELGRPDTILTNRTSAGFRTLAERAEEIVINGTHDSIAPSALHALLNKELPPLPGSTSADELSGMSSVDGKTSYLSGSVSVPVDLGRGLARPSSALLHAKAPTTEEEVQNMLPRGMNPISRMSNKRSQILSQPNSRPWNVDKNYPWSGNSIEIDLLVPSPAHTRKSLASDVLRERRTRSLDIPSTSRSTTATASRAIDLGSITTSPAGSRFSINTEHLTGVSPVHLRHKSKLSIIGSITKKFGLTSGRSTALDGEGGAKSLSTSPVPRQMSVASHKPGDRYPTSSLTPPAIAALDEVRSFFSDNSSERNRTASFRKRLTHFKGKSKTSRADMPGRSARSLDIQGNTEYSAGSINEARSESAAMHMQYDAAGMGKAEFHIKRFGEKLRHFFARGSELFRNISTRGRPRKNEPRDEWLADSLYSGPLPMHV</sequence>
<feature type="region of interest" description="Disordered" evidence="1">
    <location>
        <begin position="53"/>
        <end position="250"/>
    </location>
</feature>
<feature type="compositionally biased region" description="Polar residues" evidence="1">
    <location>
        <begin position="798"/>
        <end position="813"/>
    </location>
</feature>
<gene>
    <name evidence="2" type="ORF">Slin15195_G127710</name>
</gene>
<feature type="region of interest" description="Disordered" evidence="1">
    <location>
        <begin position="325"/>
        <end position="371"/>
    </location>
</feature>
<feature type="region of interest" description="Disordered" evidence="1">
    <location>
        <begin position="923"/>
        <end position="1012"/>
    </location>
</feature>
<feature type="region of interest" description="Disordered" evidence="1">
    <location>
        <begin position="706"/>
        <end position="725"/>
    </location>
</feature>
<organism evidence="2 3">
    <name type="scientific">Septoria linicola</name>
    <dbReference type="NCBI Taxonomy" id="215465"/>
    <lineage>
        <taxon>Eukaryota</taxon>
        <taxon>Fungi</taxon>
        <taxon>Dikarya</taxon>
        <taxon>Ascomycota</taxon>
        <taxon>Pezizomycotina</taxon>
        <taxon>Dothideomycetes</taxon>
        <taxon>Dothideomycetidae</taxon>
        <taxon>Mycosphaerellales</taxon>
        <taxon>Mycosphaerellaceae</taxon>
        <taxon>Septoria</taxon>
    </lineage>
</organism>
<feature type="compositionally biased region" description="Basic residues" evidence="1">
    <location>
        <begin position="1039"/>
        <end position="1048"/>
    </location>
</feature>
<feature type="region of interest" description="Disordered" evidence="1">
    <location>
        <begin position="386"/>
        <end position="424"/>
    </location>
</feature>
<keyword evidence="3" id="KW-1185">Reference proteome</keyword>
<feature type="compositionally biased region" description="Polar residues" evidence="1">
    <location>
        <begin position="969"/>
        <end position="985"/>
    </location>
</feature>
<accession>A0A9Q9B0H8</accession>
<feature type="compositionally biased region" description="Low complexity" evidence="1">
    <location>
        <begin position="399"/>
        <end position="412"/>
    </location>
</feature>
<dbReference type="Proteomes" id="UP001056384">
    <property type="component" value="Chromosome 12"/>
</dbReference>
<feature type="compositionally biased region" description="Pro residues" evidence="1">
    <location>
        <begin position="196"/>
        <end position="211"/>
    </location>
</feature>
<feature type="region of interest" description="Disordered" evidence="1">
    <location>
        <begin position="776"/>
        <end position="813"/>
    </location>
</feature>
<evidence type="ECO:0000313" key="2">
    <source>
        <dbReference type="EMBL" id="USW59452.1"/>
    </source>
</evidence>
<feature type="region of interest" description="Disordered" evidence="1">
    <location>
        <begin position="1031"/>
        <end position="1056"/>
    </location>
</feature>
<feature type="region of interest" description="Disordered" evidence="1">
    <location>
        <begin position="1479"/>
        <end position="1517"/>
    </location>
</feature>
<feature type="compositionally biased region" description="Polar residues" evidence="1">
    <location>
        <begin position="778"/>
        <end position="790"/>
    </location>
</feature>
<reference evidence="2" key="1">
    <citation type="submission" date="2022-06" db="EMBL/GenBank/DDBJ databases">
        <title>Complete genome sequences of two strains of the flax pathogen Septoria linicola.</title>
        <authorList>
            <person name="Lapalu N."/>
            <person name="Simon A."/>
            <person name="Demenou B."/>
            <person name="Paumier D."/>
            <person name="Guillot M.-P."/>
            <person name="Gout L."/>
            <person name="Valade R."/>
        </authorList>
    </citation>
    <scope>NUCLEOTIDE SEQUENCE</scope>
    <source>
        <strain evidence="2">SE15195</strain>
    </source>
</reference>
<feature type="compositionally biased region" description="Low complexity" evidence="1">
    <location>
        <begin position="160"/>
        <end position="172"/>
    </location>
</feature>
<feature type="compositionally biased region" description="Pro residues" evidence="1">
    <location>
        <begin position="338"/>
        <end position="350"/>
    </location>
</feature>
<feature type="region of interest" description="Disordered" evidence="1">
    <location>
        <begin position="610"/>
        <end position="650"/>
    </location>
</feature>
<dbReference type="EMBL" id="CP099429">
    <property type="protein sequence ID" value="USW59452.1"/>
    <property type="molecule type" value="Genomic_DNA"/>
</dbReference>
<proteinExistence type="predicted"/>
<protein>
    <submittedName>
        <fullName evidence="2">Uncharacterized protein</fullName>
    </submittedName>
</protein>
<feature type="region of interest" description="Disordered" evidence="1">
    <location>
        <begin position="877"/>
        <end position="910"/>
    </location>
</feature>
<evidence type="ECO:0000256" key="1">
    <source>
        <dbReference type="SAM" id="MobiDB-lite"/>
    </source>
</evidence>
<feature type="region of interest" description="Disordered" evidence="1">
    <location>
        <begin position="1"/>
        <end position="41"/>
    </location>
</feature>
<feature type="compositionally biased region" description="Polar residues" evidence="1">
    <location>
        <begin position="94"/>
        <end position="143"/>
    </location>
</feature>
<name>A0A9Q9B0H8_9PEZI</name>